<accession>A0A3E4HH79</accession>
<gene>
    <name evidence="5" type="ORF">DWV70_00430</name>
    <name evidence="4" type="ORF">DXC16_05525</name>
    <name evidence="3" type="ORF">LI282_12610</name>
</gene>
<evidence type="ECO:0000313" key="3">
    <source>
        <dbReference type="EMBL" id="MCB7281874.1"/>
    </source>
</evidence>
<evidence type="ECO:0000313" key="5">
    <source>
        <dbReference type="EMBL" id="RGW50700.1"/>
    </source>
</evidence>
<dbReference type="GO" id="GO:0008641">
    <property type="term" value="F:ubiquitin-like modifier activating enzyme activity"/>
    <property type="evidence" value="ECO:0007669"/>
    <property type="project" value="InterPro"/>
</dbReference>
<dbReference type="InterPro" id="IPR000594">
    <property type="entry name" value="ThiF_NAD_FAD-bd"/>
</dbReference>
<organism evidence="4 6">
    <name type="scientific">Phocaeicola vulgatus</name>
    <name type="common">Bacteroides vulgatus</name>
    <dbReference type="NCBI Taxonomy" id="821"/>
    <lineage>
        <taxon>Bacteria</taxon>
        <taxon>Pseudomonadati</taxon>
        <taxon>Bacteroidota</taxon>
        <taxon>Bacteroidia</taxon>
        <taxon>Bacteroidales</taxon>
        <taxon>Bacteroidaceae</taxon>
        <taxon>Phocaeicola</taxon>
    </lineage>
</organism>
<dbReference type="Pfam" id="PF00899">
    <property type="entry name" value="ThiF"/>
    <property type="match status" value="1"/>
</dbReference>
<proteinExistence type="predicted"/>
<feature type="domain" description="Prokaryotic E2 family B" evidence="2">
    <location>
        <begin position="47"/>
        <end position="141"/>
    </location>
</feature>
<dbReference type="Pfam" id="PF14461">
    <property type="entry name" value="Prok-E2_B"/>
    <property type="match status" value="1"/>
</dbReference>
<dbReference type="InterPro" id="IPR035985">
    <property type="entry name" value="Ubiquitin-activating_enz"/>
</dbReference>
<evidence type="ECO:0000259" key="2">
    <source>
        <dbReference type="Pfam" id="PF14461"/>
    </source>
</evidence>
<feature type="domain" description="THIF-type NAD/FAD binding fold" evidence="1">
    <location>
        <begin position="321"/>
        <end position="478"/>
    </location>
</feature>
<dbReference type="Gene3D" id="3.40.50.720">
    <property type="entry name" value="NAD(P)-binding Rossmann-like Domain"/>
    <property type="match status" value="1"/>
</dbReference>
<dbReference type="AlphaFoldDB" id="A0A3E4HH79"/>
<dbReference type="RefSeq" id="WP_004312162.1">
    <property type="nucleotide sequence ID" value="NZ_DAWDIY010000012.1"/>
</dbReference>
<evidence type="ECO:0000313" key="4">
    <source>
        <dbReference type="EMBL" id="RGM46002.1"/>
    </source>
</evidence>
<evidence type="ECO:0000313" key="7">
    <source>
        <dbReference type="Proteomes" id="UP000285469"/>
    </source>
</evidence>
<protein>
    <submittedName>
        <fullName evidence="3">ThiF family adenylyltransferase</fullName>
    </submittedName>
    <submittedName>
        <fullName evidence="4">Thiamine biosynthesis protein ThiF</fullName>
    </submittedName>
</protein>
<evidence type="ECO:0000313" key="6">
    <source>
        <dbReference type="Proteomes" id="UP000261003"/>
    </source>
</evidence>
<evidence type="ECO:0000259" key="1">
    <source>
        <dbReference type="Pfam" id="PF00899"/>
    </source>
</evidence>
<dbReference type="Proteomes" id="UP001199363">
    <property type="component" value="Unassembled WGS sequence"/>
</dbReference>
<dbReference type="EMBL" id="QSTG01000006">
    <property type="protein sequence ID" value="RGM46002.1"/>
    <property type="molecule type" value="Genomic_DNA"/>
</dbReference>
<dbReference type="SUPFAM" id="SSF69572">
    <property type="entry name" value="Activating enzymes of the ubiquitin-like proteins"/>
    <property type="match status" value="1"/>
</dbReference>
<keyword evidence="3" id="KW-0548">Nucleotidyltransferase</keyword>
<dbReference type="EMBL" id="JAJCQG010000038">
    <property type="protein sequence ID" value="MCB7281874.1"/>
    <property type="molecule type" value="Genomic_DNA"/>
</dbReference>
<comment type="caution">
    <text evidence="4">The sequence shown here is derived from an EMBL/GenBank/DDBJ whole genome shotgun (WGS) entry which is preliminary data.</text>
</comment>
<keyword evidence="3" id="KW-0808">Transferase</keyword>
<reference evidence="6 7" key="1">
    <citation type="submission" date="2018-08" db="EMBL/GenBank/DDBJ databases">
        <title>A genome reference for cultivated species of the human gut microbiota.</title>
        <authorList>
            <person name="Zou Y."/>
            <person name="Xue W."/>
            <person name="Luo G."/>
        </authorList>
    </citation>
    <scope>NUCLEOTIDE SEQUENCE [LARGE SCALE GENOMIC DNA]</scope>
    <source>
        <strain evidence="5 7">AF12-25</strain>
        <strain evidence="4 6">OM08-13BH</strain>
    </source>
</reference>
<dbReference type="EMBL" id="QSAI01000001">
    <property type="protein sequence ID" value="RGW50700.1"/>
    <property type="molecule type" value="Genomic_DNA"/>
</dbReference>
<reference evidence="3" key="2">
    <citation type="submission" date="2021-10" db="EMBL/GenBank/DDBJ databases">
        <title>Collection of gut derived symbiotic bacterial strains cultured from healthy donors.</title>
        <authorList>
            <person name="Lin H."/>
            <person name="Littmann E."/>
            <person name="Kohout C."/>
            <person name="Pamer E.G."/>
        </authorList>
    </citation>
    <scope>NUCLEOTIDE SEQUENCE</scope>
    <source>
        <strain evidence="3">DFI.1.167</strain>
    </source>
</reference>
<dbReference type="GO" id="GO:0016779">
    <property type="term" value="F:nucleotidyltransferase activity"/>
    <property type="evidence" value="ECO:0007669"/>
    <property type="project" value="UniProtKB-KW"/>
</dbReference>
<dbReference type="InterPro" id="IPR032701">
    <property type="entry name" value="Prok-E2_B_dom"/>
</dbReference>
<dbReference type="Proteomes" id="UP000285469">
    <property type="component" value="Unassembled WGS sequence"/>
</dbReference>
<dbReference type="Proteomes" id="UP000261003">
    <property type="component" value="Unassembled WGS sequence"/>
</dbReference>
<sequence>MHNKELLKTCFAEISKEDDVELVGQIPTTSQHSYIECWKLSTYISVAPVAEKIELYIGFPNSFPYECPDIFYFDTKYDYFPHIDYTYRRLCYLEEGITYSPDQPISVLRECIRQAKRLIEKGAKRENEDDFIKEIYSYWIGTYPNEQTINDDWLIYGDIPTTSQILKVWSYKETLYTEKGASHNLIIQNDDIDIDFEHYLKRKPYFSENETLFLRSVEIPYTPPYSISPLTFLEWIKDPDDKKLFKKVLNKKKKVIVTFPLLHTKYLGGCYIPLQPAFRKGHRNLTAFEELTLFEKKNRCLQRLIGKIYSSDRIDQRTSGRKLGTRKFAVIGLGSIGSNLCYFLSGWSNTEYILVDNDIMQPENIGRHLHGMKYIQQSKVHSVEEFLREKRPDSLIKSYGNSIENVIEKDLNEFNRCSALFMCVGDCMSEQYVLSLVKKGILRTPIFILWLEPFAIAGHLVYINPANSPNLDNILEKDTMLYKHNIIPSSEYISRGETEFISRDAGCNGAYAHYSGNDVILFLSAIYPIINNLIKEPFNSMCYRWVGNLNIAIEKKIKLIEGEHISGSITKIPL</sequence>
<name>A0A3E4HH79_PHOVU</name>